<comment type="caution">
    <text evidence="5">The sequence shown here is derived from an EMBL/GenBank/DDBJ whole genome shotgun (WGS) entry which is preliminary data.</text>
</comment>
<evidence type="ECO:0000259" key="4">
    <source>
        <dbReference type="PROSITE" id="PS00498"/>
    </source>
</evidence>
<gene>
    <name evidence="5" type="ORF">KIF53_05855</name>
</gene>
<evidence type="ECO:0000256" key="2">
    <source>
        <dbReference type="ARBA" id="ARBA00023008"/>
    </source>
</evidence>
<dbReference type="Pfam" id="PF25271">
    <property type="entry name" value="DUF7868"/>
    <property type="match status" value="1"/>
</dbReference>
<dbReference type="EMBL" id="JAHDTB010000003">
    <property type="protein sequence ID" value="MBW8287153.1"/>
    <property type="molecule type" value="Genomic_DNA"/>
</dbReference>
<keyword evidence="6" id="KW-1185">Reference proteome</keyword>
<dbReference type="Gene3D" id="1.10.1280.10">
    <property type="entry name" value="Di-copper center containing domain from catechol oxidase"/>
    <property type="match status" value="1"/>
</dbReference>
<evidence type="ECO:0000256" key="1">
    <source>
        <dbReference type="ARBA" id="ARBA00022723"/>
    </source>
</evidence>
<dbReference type="InterPro" id="IPR008922">
    <property type="entry name" value="Di-copper_centre_dom_sf"/>
</dbReference>
<evidence type="ECO:0000313" key="6">
    <source>
        <dbReference type="Proteomes" id="UP000711178"/>
    </source>
</evidence>
<feature type="region of interest" description="Disordered" evidence="3">
    <location>
        <begin position="144"/>
        <end position="170"/>
    </location>
</feature>
<dbReference type="RefSeq" id="WP_181243237.1">
    <property type="nucleotide sequence ID" value="NZ_CP142381.1"/>
</dbReference>
<evidence type="ECO:0000256" key="3">
    <source>
        <dbReference type="SAM" id="MobiDB-lite"/>
    </source>
</evidence>
<dbReference type="Proteomes" id="UP000711178">
    <property type="component" value="Unassembled WGS sequence"/>
</dbReference>
<keyword evidence="2" id="KW-0186">Copper</keyword>
<dbReference type="InterPro" id="IPR002227">
    <property type="entry name" value="Tyrosinase_Cu-bd"/>
</dbReference>
<feature type="domain" description="Tyrosinase copper-binding" evidence="4">
    <location>
        <begin position="208"/>
        <end position="219"/>
    </location>
</feature>
<sequence>MKEKPLDDPLSWRFWGGIHGFDQTLWQANNYWAVGEPTKAVPYWDQCQHGSWYFLPWHRGYIWAFEAVVRAEVVKLGGDPGWTLPYWDYFKPDQNGLPVEFTSADWPEGQGDNPLYVPQRYGPNGDGNVFIDLSVVNLDSMGDDEFTGADGGTPPGFGGPDTGFHHSRGQHGGLETQPHDNAHVSIGGSFDPSKPEGLMSRPQTAALDPIFWLHHCNIDRLWEVWLRANPNHHNPPESKWLNGPKSTGAEQFILPMPNGESWKFAPKDVVDIGKLGYAYADTTSIEVPARAEARMRALGAPLRGDIQMARSQTELLGANAGAVQFIGQSISTTVAMDSLVRKRVTANLEAVVAGESDTPGKVFLALEHVRAKRDALVFDVYIHANGLEAAGEDAGLKAGSIALFGVTAASQEEDGHAGEGNSYSIDISGIIDSLHLAGSLSDKVRVTLVSRYPIPEDVGLSIERIGIYRQG</sequence>
<dbReference type="PANTHER" id="PTHR11474">
    <property type="entry name" value="TYROSINASE FAMILY MEMBER"/>
    <property type="match status" value="1"/>
</dbReference>
<protein>
    <submittedName>
        <fullName evidence="5">Tyrosinase family protein</fullName>
    </submittedName>
</protein>
<dbReference type="InterPro" id="IPR050316">
    <property type="entry name" value="Tyrosinase/Hemocyanin"/>
</dbReference>
<feature type="compositionally biased region" description="Gly residues" evidence="3">
    <location>
        <begin position="149"/>
        <end position="161"/>
    </location>
</feature>
<proteinExistence type="predicted"/>
<dbReference type="Pfam" id="PF00264">
    <property type="entry name" value="Tyrosinase"/>
    <property type="match status" value="1"/>
</dbReference>
<evidence type="ECO:0000313" key="5">
    <source>
        <dbReference type="EMBL" id="MBW8287153.1"/>
    </source>
</evidence>
<organism evidence="5 6">
    <name type="scientific">Chromobacterium subtsugae</name>
    <dbReference type="NCBI Taxonomy" id="251747"/>
    <lineage>
        <taxon>Bacteria</taxon>
        <taxon>Pseudomonadati</taxon>
        <taxon>Pseudomonadota</taxon>
        <taxon>Betaproteobacteria</taxon>
        <taxon>Neisseriales</taxon>
        <taxon>Chromobacteriaceae</taxon>
        <taxon>Chromobacterium</taxon>
    </lineage>
</organism>
<dbReference type="SUPFAM" id="SSF48056">
    <property type="entry name" value="Di-copper centre-containing domain"/>
    <property type="match status" value="1"/>
</dbReference>
<dbReference type="PRINTS" id="PR00092">
    <property type="entry name" value="TYROSINASE"/>
</dbReference>
<name>A0ABS7FAN1_9NEIS</name>
<keyword evidence="1" id="KW-0479">Metal-binding</keyword>
<reference evidence="5 6" key="1">
    <citation type="submission" date="2021-05" db="EMBL/GenBank/DDBJ databases">
        <title>Draft Whole Genome Sequencing Of Biosensor Chromobacterium violaceum Strain CV026 Reveals A Regulatory RNA In Chromobacterium violaceum Phenotype Regulatory Network.</title>
        <authorList>
            <person name="Hong K.W."/>
            <person name="Chan K.G."/>
            <person name="Chang C.-Y."/>
        </authorList>
    </citation>
    <scope>NUCLEOTIDE SEQUENCE [LARGE SCALE GENOMIC DNA]</scope>
    <source>
        <strain evidence="5 6">ATCC 31532</strain>
    </source>
</reference>
<dbReference type="PANTHER" id="PTHR11474:SF76">
    <property type="entry name" value="SHKT DOMAIN-CONTAINING PROTEIN"/>
    <property type="match status" value="1"/>
</dbReference>
<dbReference type="InterPro" id="IPR057190">
    <property type="entry name" value="DUF7868"/>
</dbReference>
<dbReference type="PROSITE" id="PS00498">
    <property type="entry name" value="TYROSINASE_2"/>
    <property type="match status" value="1"/>
</dbReference>
<accession>A0ABS7FAN1</accession>